<keyword evidence="2" id="KW-1185">Reference proteome</keyword>
<dbReference type="InterPro" id="IPR001451">
    <property type="entry name" value="Hexapep"/>
</dbReference>
<reference evidence="1 2" key="1">
    <citation type="submission" date="2023-10" db="EMBL/GenBank/DDBJ databases">
        <title>Rubellicoccus peritrichatus gen. nov., sp. nov., isolated from an algae of coral reef tank.</title>
        <authorList>
            <person name="Luo J."/>
        </authorList>
    </citation>
    <scope>NUCLEOTIDE SEQUENCE [LARGE SCALE GENOMIC DNA]</scope>
    <source>
        <strain evidence="1 2">CR14</strain>
    </source>
</reference>
<protein>
    <submittedName>
        <fullName evidence="1">Uncharacterized protein</fullName>
    </submittedName>
</protein>
<proteinExistence type="predicted"/>
<dbReference type="Proteomes" id="UP001304300">
    <property type="component" value="Chromosome"/>
</dbReference>
<dbReference type="Gene3D" id="2.160.10.10">
    <property type="entry name" value="Hexapeptide repeat proteins"/>
    <property type="match status" value="1"/>
</dbReference>
<gene>
    <name evidence="1" type="ORF">RZN69_02860</name>
</gene>
<dbReference type="RefSeq" id="WP_317834498.1">
    <property type="nucleotide sequence ID" value="NZ_CP136920.1"/>
</dbReference>
<dbReference type="KEGG" id="puo:RZN69_02860"/>
<accession>A0AAQ3L9C1</accession>
<organism evidence="1 2">
    <name type="scientific">Rubellicoccus peritrichatus</name>
    <dbReference type="NCBI Taxonomy" id="3080537"/>
    <lineage>
        <taxon>Bacteria</taxon>
        <taxon>Pseudomonadati</taxon>
        <taxon>Verrucomicrobiota</taxon>
        <taxon>Opitutia</taxon>
        <taxon>Puniceicoccales</taxon>
        <taxon>Cerasicoccaceae</taxon>
        <taxon>Rubellicoccus</taxon>
    </lineage>
</organism>
<evidence type="ECO:0000313" key="2">
    <source>
        <dbReference type="Proteomes" id="UP001304300"/>
    </source>
</evidence>
<dbReference type="AlphaFoldDB" id="A0AAQ3L9C1"/>
<evidence type="ECO:0000313" key="1">
    <source>
        <dbReference type="EMBL" id="WOO42014.1"/>
    </source>
</evidence>
<sequence>MSASVPSLPGSLRQARGVLEVELPDFSNIDLVRSSPEPFALWPIGDQGLVFHWLDYAINEGYSQITFRVSDRPADIRDALSHASLWPIEWKVLAVADVGEFVHYGLPGKDVAGGLPSDGWTLLDFWLELERQWLSEINKENGDLVEHLAVGRYCMIHSEAKLRMPVLIGDHVFIGPGCVVGPNCVIEEGSMLAGHSEVSNAHILAHTFLGPVTSIQYGILGGSELFDLKHRVHHQRLEGHLAESFEHKGNIKPPIWERIYALRLYFKLRHHLRNASIEGKTEFINGLMLPKVLSDDSMAVKVVWLKEVCAGRLRLVGVNPRTEEDLDRIENREWRSILESATPGVFGYADCHHCHKPQDADEALHSVFHATQDIACIMPLVEQYMKGLK</sequence>
<name>A0AAQ3L9C1_9BACT</name>
<dbReference type="Pfam" id="PF00132">
    <property type="entry name" value="Hexapep"/>
    <property type="match status" value="1"/>
</dbReference>
<dbReference type="InterPro" id="IPR011004">
    <property type="entry name" value="Trimer_LpxA-like_sf"/>
</dbReference>
<dbReference type="EMBL" id="CP136920">
    <property type="protein sequence ID" value="WOO42014.1"/>
    <property type="molecule type" value="Genomic_DNA"/>
</dbReference>
<dbReference type="SUPFAM" id="SSF51161">
    <property type="entry name" value="Trimeric LpxA-like enzymes"/>
    <property type="match status" value="1"/>
</dbReference>